<dbReference type="Gene3D" id="1.25.70.10">
    <property type="entry name" value="Transcription termination factor 3, mitochondrial"/>
    <property type="match status" value="1"/>
</dbReference>
<dbReference type="InterPro" id="IPR003690">
    <property type="entry name" value="MTERF"/>
</dbReference>
<dbReference type="OrthoDB" id="637682at2759"/>
<keyword evidence="5" id="KW-1185">Reference proteome</keyword>
<comment type="similarity">
    <text evidence="1">Belongs to the mTERF family.</text>
</comment>
<organism evidence="4 5">
    <name type="scientific">Adiantum capillus-veneris</name>
    <name type="common">Maidenhair fern</name>
    <dbReference type="NCBI Taxonomy" id="13818"/>
    <lineage>
        <taxon>Eukaryota</taxon>
        <taxon>Viridiplantae</taxon>
        <taxon>Streptophyta</taxon>
        <taxon>Embryophyta</taxon>
        <taxon>Tracheophyta</taxon>
        <taxon>Polypodiopsida</taxon>
        <taxon>Polypodiidae</taxon>
        <taxon>Polypodiales</taxon>
        <taxon>Pteridineae</taxon>
        <taxon>Pteridaceae</taxon>
        <taxon>Vittarioideae</taxon>
        <taxon>Adiantum</taxon>
    </lineage>
</organism>
<accession>A0A9D4UJX2</accession>
<protein>
    <submittedName>
        <fullName evidence="4">Uncharacterized protein</fullName>
    </submittedName>
</protein>
<gene>
    <name evidence="4" type="ORF">GOP47_0015526</name>
</gene>
<dbReference type="PANTHER" id="PTHR13068">
    <property type="entry name" value="CGI-12 PROTEIN-RELATED"/>
    <property type="match status" value="1"/>
</dbReference>
<keyword evidence="2" id="KW-0805">Transcription regulation</keyword>
<dbReference type="SMART" id="SM00733">
    <property type="entry name" value="Mterf"/>
    <property type="match status" value="6"/>
</dbReference>
<keyword evidence="2" id="KW-0804">Transcription</keyword>
<dbReference type="EMBL" id="JABFUD020000015">
    <property type="protein sequence ID" value="KAI5069225.1"/>
    <property type="molecule type" value="Genomic_DNA"/>
</dbReference>
<evidence type="ECO:0000313" key="4">
    <source>
        <dbReference type="EMBL" id="KAI5069225.1"/>
    </source>
</evidence>
<keyword evidence="3" id="KW-0809">Transit peptide</keyword>
<dbReference type="AlphaFoldDB" id="A0A9D4UJX2"/>
<dbReference type="GO" id="GO:0006353">
    <property type="term" value="P:DNA-templated transcription termination"/>
    <property type="evidence" value="ECO:0007669"/>
    <property type="project" value="UniProtKB-KW"/>
</dbReference>
<dbReference type="GO" id="GO:0003676">
    <property type="term" value="F:nucleic acid binding"/>
    <property type="evidence" value="ECO:0007669"/>
    <property type="project" value="InterPro"/>
</dbReference>
<evidence type="ECO:0000313" key="5">
    <source>
        <dbReference type="Proteomes" id="UP000886520"/>
    </source>
</evidence>
<evidence type="ECO:0000256" key="3">
    <source>
        <dbReference type="ARBA" id="ARBA00022946"/>
    </source>
</evidence>
<dbReference type="InterPro" id="IPR038538">
    <property type="entry name" value="MTERF_sf"/>
</dbReference>
<keyword evidence="2" id="KW-0806">Transcription termination</keyword>
<dbReference type="PANTHER" id="PTHR13068:SF173">
    <property type="entry name" value="EMB|CAB62602.1"/>
    <property type="match status" value="1"/>
</dbReference>
<name>A0A9D4UJX2_ADICA</name>
<evidence type="ECO:0000256" key="1">
    <source>
        <dbReference type="ARBA" id="ARBA00007692"/>
    </source>
</evidence>
<reference evidence="4" key="1">
    <citation type="submission" date="2021-01" db="EMBL/GenBank/DDBJ databases">
        <title>Adiantum capillus-veneris genome.</title>
        <authorList>
            <person name="Fang Y."/>
            <person name="Liao Q."/>
        </authorList>
    </citation>
    <scope>NUCLEOTIDE SEQUENCE</scope>
    <source>
        <strain evidence="4">H3</strain>
        <tissue evidence="4">Leaf</tissue>
    </source>
</reference>
<proteinExistence type="inferred from homology"/>
<comment type="caution">
    <text evidence="4">The sequence shown here is derived from an EMBL/GenBank/DDBJ whole genome shotgun (WGS) entry which is preliminary data.</text>
</comment>
<evidence type="ECO:0000256" key="2">
    <source>
        <dbReference type="ARBA" id="ARBA00022472"/>
    </source>
</evidence>
<sequence length="551" mass="61009">MPSAPCLDGAIVLGIWQSGGKASSRSRIPNLLQERLNGSPEQVSALLKRSKKAIKGFSLGSYQSLCGAKWFCSEAQEAEFETWQLTNLSQDPQTADAHMGAFSDRHIEATHADPSRGLHMPVHQFEERKCGEGGSMSSVVAPSHAGHVHAEHKVDHVFAVWKDPSPGLQGACADGQMSGGAGGVDSAGGMDGSLSHVDNQGVRFGHVNGSEDALKQGMDDKEATNSLRKIPALRLPTYRTPAYLQNSLTDSIRYLESLGVDGAKIFRDEPVVRSCTLEHIKALVSALERYGMDCKDAGRVFKLCHRVLLLDPEKDLKIATSFLFDEAGLLPKDFCKVIRRCPRLLVMDLDTHLRPTLRFLRTLGFVRIGHTIANNPALLSYDVETKILPRLRLLESWGFTYREAAAMVVRFPAIFNYSAVENLQCKYDYLVHEIKAGKKDLLSFPQYFGYSLESRIQPRHQRLAKMNVSLSIQAMLTLSDSEFNAKFPNVVGASREDEIGVSLYESIEAKLHDSNRELPKSTSLENSQAFSQSDIMEVSLRMKRSRARAES</sequence>
<dbReference type="Pfam" id="PF02536">
    <property type="entry name" value="mTERF"/>
    <property type="match status" value="2"/>
</dbReference>
<dbReference type="Proteomes" id="UP000886520">
    <property type="component" value="Chromosome 15"/>
</dbReference>